<dbReference type="RefSeq" id="WP_101173150.1">
    <property type="nucleotide sequence ID" value="NZ_JAKRKB010000012.1"/>
</dbReference>
<protein>
    <recommendedName>
        <fullName evidence="3">HK97 gp10 family phage protein</fullName>
    </recommendedName>
</protein>
<accession>A0A2N0X8V9</accession>
<proteinExistence type="predicted"/>
<gene>
    <name evidence="1" type="ORF">CXB45_03110</name>
</gene>
<sequence length="92" mass="9906">MSIHIDGDDIFRQVMATDQVNAAVYKEAARIAAKARRLDIADGTGTATIKVQRVPVASGRVAYNVTSDDVNGEYGSTNAKRLRTLRRAAEGV</sequence>
<reference evidence="1 2" key="1">
    <citation type="submission" date="2017-12" db="EMBL/GenBank/DDBJ databases">
        <title>Corynebacterium mastitidis 16-1433 Genome.</title>
        <authorList>
            <person name="Gulvik C.A."/>
        </authorList>
    </citation>
    <scope>NUCLEOTIDE SEQUENCE [LARGE SCALE GENOMIC DNA]</scope>
    <source>
        <strain evidence="1 2">16-1433</strain>
    </source>
</reference>
<dbReference type="AlphaFoldDB" id="A0A2N0X8V9"/>
<evidence type="ECO:0000313" key="1">
    <source>
        <dbReference type="EMBL" id="PKF69148.1"/>
    </source>
</evidence>
<evidence type="ECO:0000313" key="2">
    <source>
        <dbReference type="Proteomes" id="UP000233249"/>
    </source>
</evidence>
<comment type="caution">
    <text evidence="1">The sequence shown here is derived from an EMBL/GenBank/DDBJ whole genome shotgun (WGS) entry which is preliminary data.</text>
</comment>
<organism evidence="1 2">
    <name type="scientific">Corynebacterium mastitidis</name>
    <dbReference type="NCBI Taxonomy" id="161890"/>
    <lineage>
        <taxon>Bacteria</taxon>
        <taxon>Bacillati</taxon>
        <taxon>Actinomycetota</taxon>
        <taxon>Actinomycetes</taxon>
        <taxon>Mycobacteriales</taxon>
        <taxon>Corynebacteriaceae</taxon>
        <taxon>Corynebacterium</taxon>
    </lineage>
</organism>
<name>A0A2N0X8V9_9CORY</name>
<dbReference type="Proteomes" id="UP000233249">
    <property type="component" value="Unassembled WGS sequence"/>
</dbReference>
<dbReference type="EMBL" id="PJAF01000006">
    <property type="protein sequence ID" value="PKF69148.1"/>
    <property type="molecule type" value="Genomic_DNA"/>
</dbReference>
<evidence type="ECO:0008006" key="3">
    <source>
        <dbReference type="Google" id="ProtNLM"/>
    </source>
</evidence>